<keyword evidence="2" id="KW-1003">Cell membrane</keyword>
<dbReference type="SMART" id="SM00283">
    <property type="entry name" value="MA"/>
    <property type="match status" value="1"/>
</dbReference>
<dbReference type="Pfam" id="PF00672">
    <property type="entry name" value="HAMP"/>
    <property type="match status" value="1"/>
</dbReference>
<dbReference type="PANTHER" id="PTHR32089:SF112">
    <property type="entry name" value="LYSOZYME-LIKE PROTEIN-RELATED"/>
    <property type="match status" value="1"/>
</dbReference>
<dbReference type="EMBL" id="BMHF01000005">
    <property type="protein sequence ID" value="GGA33712.1"/>
    <property type="molecule type" value="Genomic_DNA"/>
</dbReference>
<dbReference type="SUPFAM" id="SSF158472">
    <property type="entry name" value="HAMP domain-like"/>
    <property type="match status" value="1"/>
</dbReference>
<dbReference type="InterPro" id="IPR033463">
    <property type="entry name" value="sCache_3"/>
</dbReference>
<dbReference type="Pfam" id="PF00015">
    <property type="entry name" value="MCPsignal"/>
    <property type="match status" value="1"/>
</dbReference>
<dbReference type="Pfam" id="PF17202">
    <property type="entry name" value="sCache_3_3"/>
    <property type="match status" value="1"/>
</dbReference>
<dbReference type="PROSITE" id="PS50111">
    <property type="entry name" value="CHEMOTAXIS_TRANSDUC_2"/>
    <property type="match status" value="1"/>
</dbReference>
<proteinExistence type="inferred from homology"/>
<evidence type="ECO:0000256" key="9">
    <source>
        <dbReference type="SAM" id="Phobius"/>
    </source>
</evidence>
<name>A0ABQ1G0N3_9BACL</name>
<dbReference type="InterPro" id="IPR029151">
    <property type="entry name" value="Sensor-like_sf"/>
</dbReference>
<dbReference type="Gene3D" id="6.10.340.10">
    <property type="match status" value="1"/>
</dbReference>
<dbReference type="SUPFAM" id="SSF58104">
    <property type="entry name" value="Methyl-accepting chemotaxis protein (MCP) signaling domain"/>
    <property type="match status" value="1"/>
</dbReference>
<feature type="domain" description="Methyl-accepting transducer" evidence="10">
    <location>
        <begin position="283"/>
        <end position="554"/>
    </location>
</feature>
<dbReference type="InterPro" id="IPR003660">
    <property type="entry name" value="HAMP_dom"/>
</dbReference>
<keyword evidence="3 9" id="KW-0812">Transmembrane</keyword>
<dbReference type="Gene3D" id="1.10.287.950">
    <property type="entry name" value="Methyl-accepting chemotaxis protein"/>
    <property type="match status" value="1"/>
</dbReference>
<evidence type="ECO:0000313" key="12">
    <source>
        <dbReference type="EMBL" id="GGA33712.1"/>
    </source>
</evidence>
<dbReference type="Proteomes" id="UP000609323">
    <property type="component" value="Unassembled WGS sequence"/>
</dbReference>
<keyword evidence="6 8" id="KW-0807">Transducer</keyword>
<evidence type="ECO:0000256" key="5">
    <source>
        <dbReference type="ARBA" id="ARBA00023136"/>
    </source>
</evidence>
<protein>
    <submittedName>
        <fullName evidence="12">Methyl-accepting chemotaxis protein TlpC</fullName>
    </submittedName>
</protein>
<evidence type="ECO:0000313" key="13">
    <source>
        <dbReference type="Proteomes" id="UP000609323"/>
    </source>
</evidence>
<comment type="subcellular location">
    <subcellularLocation>
        <location evidence="1">Cell membrane</location>
        <topology evidence="1">Multi-pass membrane protein</topology>
    </subcellularLocation>
</comment>
<comment type="similarity">
    <text evidence="7">Belongs to the methyl-accepting chemotaxis (MCP) protein family.</text>
</comment>
<dbReference type="SMART" id="SM00304">
    <property type="entry name" value="HAMP"/>
    <property type="match status" value="1"/>
</dbReference>
<evidence type="ECO:0000256" key="4">
    <source>
        <dbReference type="ARBA" id="ARBA00022989"/>
    </source>
</evidence>
<dbReference type="RefSeq" id="WP_094094909.1">
    <property type="nucleotide sequence ID" value="NZ_BMHF01000005.1"/>
</dbReference>
<sequence>MKGKLGIRVKLVLFMVVVVLLGTGVIGYYAVSTAQKDILSTAHQKLLGDLNTGRMLIDKLYPGDWSVKDGKLYKGEQAIDETLTLLDDFGKETGDTVTLFLGETRVATNVVQQDGSKAVGTKVSDKVADITLKQGQTYVGEAMVVGQSNQAAYEPIKDASGKVIGIWYVGVPAKPYQDTVDRFGERLILFGLIELVLAAVLIWLLIVQNLKPLVSITKVAEEVAAGNLRVQLKEYRSRDEIGRLTSAISGMVLSLKNTVTELNENIFASADQVAKASDGMAKALEEMTQSYQAVASSNRQMTKEAGTGHETALISSQVLEELSDLIRKANEQAGEGQSDSVRTKEMAERGRETVLQTLSLMESIQGRSNETGGLIGRLEEHSRKISDITVTLSEIAASTNLLALNASIEAARAGESGRGFAVVAGEVRKLAEQSDREAAEVAGLIQVITADIREAVLSNERSREEIVRGTIAAREAGDALQDIWLAATGTADNMNRIMQMTTEEVAGADSMIMLNQTVTGIMKDTLDLSEEVAASTQTMAEEIEHLASASEELNAMAEELKSNLGKIKV</sequence>
<dbReference type="PROSITE" id="PS50885">
    <property type="entry name" value="HAMP"/>
    <property type="match status" value="1"/>
</dbReference>
<evidence type="ECO:0000256" key="7">
    <source>
        <dbReference type="ARBA" id="ARBA00029447"/>
    </source>
</evidence>
<comment type="caution">
    <text evidence="12">The sequence shown here is derived from an EMBL/GenBank/DDBJ whole genome shotgun (WGS) entry which is preliminary data.</text>
</comment>
<reference evidence="13" key="1">
    <citation type="journal article" date="2019" name="Int. J. Syst. Evol. Microbiol.">
        <title>The Global Catalogue of Microorganisms (GCM) 10K type strain sequencing project: providing services to taxonomists for standard genome sequencing and annotation.</title>
        <authorList>
            <consortium name="The Broad Institute Genomics Platform"/>
            <consortium name="The Broad Institute Genome Sequencing Center for Infectious Disease"/>
            <person name="Wu L."/>
            <person name="Ma J."/>
        </authorList>
    </citation>
    <scope>NUCLEOTIDE SEQUENCE [LARGE SCALE GENOMIC DNA]</scope>
    <source>
        <strain evidence="13">CGMCC 1.15044</strain>
    </source>
</reference>
<dbReference type="CDD" id="cd06225">
    <property type="entry name" value="HAMP"/>
    <property type="match status" value="1"/>
</dbReference>
<evidence type="ECO:0000256" key="1">
    <source>
        <dbReference type="ARBA" id="ARBA00004651"/>
    </source>
</evidence>
<feature type="transmembrane region" description="Helical" evidence="9">
    <location>
        <begin position="187"/>
        <end position="206"/>
    </location>
</feature>
<keyword evidence="13" id="KW-1185">Reference proteome</keyword>
<dbReference type="PANTHER" id="PTHR32089">
    <property type="entry name" value="METHYL-ACCEPTING CHEMOTAXIS PROTEIN MCPB"/>
    <property type="match status" value="1"/>
</dbReference>
<evidence type="ECO:0000259" key="11">
    <source>
        <dbReference type="PROSITE" id="PS50885"/>
    </source>
</evidence>
<evidence type="ECO:0000256" key="3">
    <source>
        <dbReference type="ARBA" id="ARBA00022692"/>
    </source>
</evidence>
<evidence type="ECO:0000256" key="2">
    <source>
        <dbReference type="ARBA" id="ARBA00022475"/>
    </source>
</evidence>
<dbReference type="InterPro" id="IPR004089">
    <property type="entry name" value="MCPsignal_dom"/>
</dbReference>
<keyword evidence="4 9" id="KW-1133">Transmembrane helix</keyword>
<feature type="domain" description="HAMP" evidence="11">
    <location>
        <begin position="210"/>
        <end position="260"/>
    </location>
</feature>
<feature type="transmembrane region" description="Helical" evidence="9">
    <location>
        <begin position="12"/>
        <end position="31"/>
    </location>
</feature>
<evidence type="ECO:0000256" key="8">
    <source>
        <dbReference type="PROSITE-ProRule" id="PRU00284"/>
    </source>
</evidence>
<keyword evidence="5 9" id="KW-0472">Membrane</keyword>
<dbReference type="SUPFAM" id="SSF103190">
    <property type="entry name" value="Sensory domain-like"/>
    <property type="match status" value="1"/>
</dbReference>
<accession>A0ABQ1G0N3</accession>
<evidence type="ECO:0000256" key="6">
    <source>
        <dbReference type="ARBA" id="ARBA00023224"/>
    </source>
</evidence>
<organism evidence="12 13">
    <name type="scientific">Paenibacillus physcomitrellae</name>
    <dbReference type="NCBI Taxonomy" id="1619311"/>
    <lineage>
        <taxon>Bacteria</taxon>
        <taxon>Bacillati</taxon>
        <taxon>Bacillota</taxon>
        <taxon>Bacilli</taxon>
        <taxon>Bacillales</taxon>
        <taxon>Paenibacillaceae</taxon>
        <taxon>Paenibacillus</taxon>
    </lineage>
</organism>
<evidence type="ECO:0000259" key="10">
    <source>
        <dbReference type="PROSITE" id="PS50111"/>
    </source>
</evidence>
<gene>
    <name evidence="12" type="primary">tlpC</name>
    <name evidence="12" type="ORF">GCM10010917_18680</name>
</gene>